<evidence type="ECO:0000313" key="2">
    <source>
        <dbReference type="EMBL" id="OYQ36793.1"/>
    </source>
</evidence>
<comment type="caution">
    <text evidence="2">The sequence shown here is derived from an EMBL/GenBank/DDBJ whole genome shotgun (WGS) entry which is preliminary data.</text>
</comment>
<keyword evidence="1" id="KW-0732">Signal</keyword>
<evidence type="ECO:0000256" key="1">
    <source>
        <dbReference type="SAM" id="SignalP"/>
    </source>
</evidence>
<organism evidence="2 3">
    <name type="scientific">Niveispirillum lacus</name>
    <dbReference type="NCBI Taxonomy" id="1981099"/>
    <lineage>
        <taxon>Bacteria</taxon>
        <taxon>Pseudomonadati</taxon>
        <taxon>Pseudomonadota</taxon>
        <taxon>Alphaproteobacteria</taxon>
        <taxon>Rhodospirillales</taxon>
        <taxon>Azospirillaceae</taxon>
        <taxon>Niveispirillum</taxon>
    </lineage>
</organism>
<proteinExistence type="predicted"/>
<evidence type="ECO:0008006" key="4">
    <source>
        <dbReference type="Google" id="ProtNLM"/>
    </source>
</evidence>
<dbReference type="EMBL" id="NOXU01000020">
    <property type="protein sequence ID" value="OYQ36793.1"/>
    <property type="molecule type" value="Genomic_DNA"/>
</dbReference>
<feature type="signal peptide" evidence="1">
    <location>
        <begin position="1"/>
        <end position="19"/>
    </location>
</feature>
<dbReference type="AlphaFoldDB" id="A0A255Z5I2"/>
<accession>A0A255Z5I2</accession>
<keyword evidence="3" id="KW-1185">Reference proteome</keyword>
<sequence length="122" mass="12466">MIRLALAATLSLSPLSALAHGDTTPKHGGIVQMTGETLIELVAGADAASIYVSEEDEPVASSELTATMTIMDAGGKRQVNLTPAAGNRFDAPGVKLSSGAKVAVMVVNKASQARSILSFTVK</sequence>
<name>A0A255Z5I2_9PROT</name>
<feature type="chain" id="PRO_5013191589" description="DUF5666 domain-containing protein" evidence="1">
    <location>
        <begin position="20"/>
        <end position="122"/>
    </location>
</feature>
<reference evidence="2 3" key="1">
    <citation type="submission" date="2017-07" db="EMBL/GenBank/DDBJ databases">
        <title>Niveispirillum cyanobacteriorum sp. nov., isolated from cyanobacterial aggregates in a eutrophic lake.</title>
        <authorList>
            <person name="Cai H."/>
        </authorList>
    </citation>
    <scope>NUCLEOTIDE SEQUENCE [LARGE SCALE GENOMIC DNA]</scope>
    <source>
        <strain evidence="3">TH1-14</strain>
    </source>
</reference>
<dbReference type="Proteomes" id="UP000216998">
    <property type="component" value="Unassembled WGS sequence"/>
</dbReference>
<evidence type="ECO:0000313" key="3">
    <source>
        <dbReference type="Proteomes" id="UP000216998"/>
    </source>
</evidence>
<protein>
    <recommendedName>
        <fullName evidence="4">DUF5666 domain-containing protein</fullName>
    </recommendedName>
</protein>
<gene>
    <name evidence="2" type="ORF">CHU95_03200</name>
</gene>